<dbReference type="Proteomes" id="UP001368500">
    <property type="component" value="Unassembled WGS sequence"/>
</dbReference>
<evidence type="ECO:0008006" key="4">
    <source>
        <dbReference type="Google" id="ProtNLM"/>
    </source>
</evidence>
<dbReference type="RefSeq" id="WP_341372789.1">
    <property type="nucleotide sequence ID" value="NZ_JBBUTF010000003.1"/>
</dbReference>
<dbReference type="EMBL" id="JBBUTF010000003">
    <property type="protein sequence ID" value="MEK8025006.1"/>
    <property type="molecule type" value="Genomic_DNA"/>
</dbReference>
<name>A0ABU9B5X9_9BURK</name>
<evidence type="ECO:0000313" key="3">
    <source>
        <dbReference type="Proteomes" id="UP001368500"/>
    </source>
</evidence>
<sequence length="815" mass="81964">MPRDITVTFEDGSTHVYRGAPDGVTPEQVAGRASKDFGKAVAGLDGGRPAASAPSGPGQGSRARAQQASANILGDTASNLVRGTLRGAKDVIDTGAEALAGGWDSLTGGNEGARVRAMNADGRAQYAQSLSGSGIGGGAGRLIGQTVATLPIGGAVAAPLKLAARAGVAPSVLAPVAEAVGSAGMRTGLTPTTLAGRAGNMAARMAGGAINGGASAAMVDPQSAGAGAAVGAALPPVLKGAGLAARVGVGVARGARDAMSPTQVTAARELADALGVSVDELPATIAQLRAAQTLVPGAKPTVAQALPTPQSAILSRVVHDSPGGRVLQQTLIDQEAARGAALGRVQPTAAGKTAGEAAESLGRTAADEAGAWRDMLKQAARDQYNSPALQGVQLALPDKAAVADAVGKFFPGQAFAHAPGDLRSLVGRLQAEEPVSIQEFDALRKLAGNRARDLADSDRTASAAWGAVRGLFDDAERAAIAKSSAPKPGGATLEAGRTASAADGAAARPPSGDPAAEVGVPDLEASFRAFDRSLNPRRYVDPLAGAMPADAGQALASGRALHAEKVRRFEQGPFSYAWRTGGDGLPMAQGAELGKRLVNGGSSQVADAQALKGAVLERGPTMQAARDYALADLIERSTNRDTGKVLSSRLRANIDARAGMLKELLTPQQWQALNALADDASRATEAAGRAVSGSKTYQSSANALRVGLLGSPALQSGLERLPGGRYLAAGAAAMARGASEQKAERLAGLLADPAAAAEALQRLQPSPAGRAVRGLLDMGDNAWSDPLPLIDISLGDLMRRGGYRAAPLLPAGGDR</sequence>
<evidence type="ECO:0000313" key="2">
    <source>
        <dbReference type="EMBL" id="MEK8025006.1"/>
    </source>
</evidence>
<protein>
    <recommendedName>
        <fullName evidence="4">DdrB-like domain-containing protein</fullName>
    </recommendedName>
</protein>
<proteinExistence type="predicted"/>
<organism evidence="2 3">
    <name type="scientific">Pseudaquabacterium rugosum</name>
    <dbReference type="NCBI Taxonomy" id="2984194"/>
    <lineage>
        <taxon>Bacteria</taxon>
        <taxon>Pseudomonadati</taxon>
        <taxon>Pseudomonadota</taxon>
        <taxon>Betaproteobacteria</taxon>
        <taxon>Burkholderiales</taxon>
        <taxon>Sphaerotilaceae</taxon>
        <taxon>Pseudaquabacterium</taxon>
    </lineage>
</organism>
<reference evidence="2 3" key="1">
    <citation type="submission" date="2024-04" db="EMBL/GenBank/DDBJ databases">
        <title>Novel species of the genus Ideonella isolated from streams.</title>
        <authorList>
            <person name="Lu H."/>
        </authorList>
    </citation>
    <scope>NUCLEOTIDE SEQUENCE [LARGE SCALE GENOMIC DNA]</scope>
    <source>
        <strain evidence="2 3">BYS139W</strain>
    </source>
</reference>
<evidence type="ECO:0000256" key="1">
    <source>
        <dbReference type="SAM" id="MobiDB-lite"/>
    </source>
</evidence>
<feature type="compositionally biased region" description="Low complexity" evidence="1">
    <location>
        <begin position="495"/>
        <end position="516"/>
    </location>
</feature>
<feature type="region of interest" description="Disordered" evidence="1">
    <location>
        <begin position="482"/>
        <end position="518"/>
    </location>
</feature>
<comment type="caution">
    <text evidence="2">The sequence shown here is derived from an EMBL/GenBank/DDBJ whole genome shotgun (WGS) entry which is preliminary data.</text>
</comment>
<keyword evidence="3" id="KW-1185">Reference proteome</keyword>
<feature type="region of interest" description="Disordered" evidence="1">
    <location>
        <begin position="38"/>
        <end position="67"/>
    </location>
</feature>
<gene>
    <name evidence="2" type="ORF">AACH11_03405</name>
</gene>
<accession>A0ABU9B5X9</accession>